<gene>
    <name evidence="2" type="ordered locus">SpiGrapes_0868</name>
</gene>
<reference evidence="2 3" key="1">
    <citation type="submission" date="2011-11" db="EMBL/GenBank/DDBJ databases">
        <title>Complete sequence of Spirochaeta sp. grapes.</title>
        <authorList>
            <consortium name="US DOE Joint Genome Institute"/>
            <person name="Lucas S."/>
            <person name="Han J."/>
            <person name="Lapidus A."/>
            <person name="Cheng J.-F."/>
            <person name="Goodwin L."/>
            <person name="Pitluck S."/>
            <person name="Peters L."/>
            <person name="Ovchinnikova G."/>
            <person name="Munk A.C."/>
            <person name="Detter J.C."/>
            <person name="Han C."/>
            <person name="Tapia R."/>
            <person name="Land M."/>
            <person name="Hauser L."/>
            <person name="Kyrpides N."/>
            <person name="Ivanova N."/>
            <person name="Pagani I."/>
            <person name="Ritalahtilisa K."/>
            <person name="Loeffler F."/>
            <person name="Woyke T."/>
        </authorList>
    </citation>
    <scope>NUCLEOTIDE SEQUENCE [LARGE SCALE GENOMIC DNA]</scope>
    <source>
        <strain evidence="3">ATCC BAA-1885 / DSM 22778 / Grapes</strain>
    </source>
</reference>
<evidence type="ECO:0000313" key="3">
    <source>
        <dbReference type="Proteomes" id="UP000005632"/>
    </source>
</evidence>
<evidence type="ECO:0000259" key="1">
    <source>
        <dbReference type="Pfam" id="PF25164"/>
    </source>
</evidence>
<evidence type="ECO:0000313" key="2">
    <source>
        <dbReference type="EMBL" id="AEV28695.1"/>
    </source>
</evidence>
<feature type="domain" description="Competence protein CoiA-like N-terminal" evidence="1">
    <location>
        <begin position="24"/>
        <end position="61"/>
    </location>
</feature>
<dbReference type="OrthoDB" id="1490774at2"/>
<name>G8QQR4_SPHPG</name>
<dbReference type="Proteomes" id="UP000005632">
    <property type="component" value="Chromosome"/>
</dbReference>
<proteinExistence type="predicted"/>
<dbReference type="AlphaFoldDB" id="G8QQR4"/>
<dbReference type="eggNOG" id="COG4469">
    <property type="taxonomic scope" value="Bacteria"/>
</dbReference>
<sequence length="392" mass="45391">MTRNNLKLPCALKNGIVIPIERAKPHEKGYVCPGCYSEVIVKKGEKRIAHFAHKAGVTCTTGYQTAMHLLAKELILREKRFRLPDLSEKYAVDGCFTVFVSNRKVLLSLPLAKTLDLSDASVVTECKLFDMIPDIVIDYKGQRLIVEIFVTHKVSAEKVANYQSQKISIIEIDLSKQKILSEDDLKKLLCDSTEHKIWLYNRKKDLLASKMDLWNRNTGNDKFVIYTYKNVFKNGQEIDGNIIFKPNITTDGNVTKIADCPRKIHYSKNSFFALKEECKKCPFYIGYYESPDFDNLRDVPEKGILCQKQPCYQKPSVEDLKQWLLEYAREEARIVQKRPYKFQPDSNKWTSMIEVKAASFIPELNESIDREELYSTIFYIVNYSFGKYLLHL</sequence>
<dbReference type="RefSeq" id="WP_014269544.1">
    <property type="nucleotide sequence ID" value="NC_016633.1"/>
</dbReference>
<dbReference type="STRING" id="158190.SpiGrapes_0868"/>
<dbReference type="Pfam" id="PF25164">
    <property type="entry name" value="CoiA_N"/>
    <property type="match status" value="1"/>
</dbReference>
<dbReference type="EMBL" id="CP003155">
    <property type="protein sequence ID" value="AEV28695.1"/>
    <property type="molecule type" value="Genomic_DNA"/>
</dbReference>
<dbReference type="KEGG" id="sgp:SpiGrapes_0868"/>
<dbReference type="HOGENOM" id="CLU_703784_0_0_12"/>
<keyword evidence="3" id="KW-1185">Reference proteome</keyword>
<organism evidence="2 3">
    <name type="scientific">Sphaerochaeta pleomorpha (strain ATCC BAA-1885 / DSM 22778 / Grapes)</name>
    <dbReference type="NCBI Taxonomy" id="158190"/>
    <lineage>
        <taxon>Bacteria</taxon>
        <taxon>Pseudomonadati</taxon>
        <taxon>Spirochaetota</taxon>
        <taxon>Spirochaetia</taxon>
        <taxon>Spirochaetales</taxon>
        <taxon>Sphaerochaetaceae</taxon>
        <taxon>Sphaerochaeta</taxon>
    </lineage>
</organism>
<accession>G8QQR4</accession>
<protein>
    <submittedName>
        <fullName evidence="2">Competence protein</fullName>
    </submittedName>
</protein>
<dbReference type="InterPro" id="IPR057253">
    <property type="entry name" value="CoiA-like_N"/>
</dbReference>